<evidence type="ECO:0000313" key="2">
    <source>
        <dbReference type="Proteomes" id="UP000220828"/>
    </source>
</evidence>
<reference evidence="1 2" key="1">
    <citation type="submission" date="2017-09" db="EMBL/GenBank/DDBJ databases">
        <title>Whole genomes of Flavobacteriaceae.</title>
        <authorList>
            <person name="Stine C."/>
            <person name="Li C."/>
            <person name="Tadesse D."/>
        </authorList>
    </citation>
    <scope>NUCLEOTIDE SEQUENCE [LARGE SCALE GENOMIC DNA]</scope>
    <source>
        <strain evidence="1 2">ATCC 35036</strain>
    </source>
</reference>
<dbReference type="AlphaFoldDB" id="A0A2H3KKX9"/>
<gene>
    <name evidence="1" type="ORF">B0A77_10575</name>
</gene>
<dbReference type="EMBL" id="PCMW01000058">
    <property type="protein sequence ID" value="PDS23543.1"/>
    <property type="molecule type" value="Genomic_DNA"/>
</dbReference>
<dbReference type="Proteomes" id="UP000220828">
    <property type="component" value="Unassembled WGS sequence"/>
</dbReference>
<sequence>MNQEITICDECESEYHKDNSEILGLCPDCAHNLYGYSNCEHEFENGKCIKCGWNGKTSEYLKNRETKDGN</sequence>
<dbReference type="OrthoDB" id="9789980at2"/>
<evidence type="ECO:0000313" key="1">
    <source>
        <dbReference type="EMBL" id="PDS23543.1"/>
    </source>
</evidence>
<name>A0A2H3KKX9_9FLAO</name>
<protein>
    <submittedName>
        <fullName evidence="1">Uncharacterized protein</fullName>
    </submittedName>
</protein>
<comment type="caution">
    <text evidence="1">The sequence shown here is derived from an EMBL/GenBank/DDBJ whole genome shotgun (WGS) entry which is preliminary data.</text>
</comment>
<proteinExistence type="predicted"/>
<organism evidence="1 2">
    <name type="scientific">Flavobacterium branchiophilum</name>
    <dbReference type="NCBI Taxonomy" id="55197"/>
    <lineage>
        <taxon>Bacteria</taxon>
        <taxon>Pseudomonadati</taxon>
        <taxon>Bacteroidota</taxon>
        <taxon>Flavobacteriia</taxon>
        <taxon>Flavobacteriales</taxon>
        <taxon>Flavobacteriaceae</taxon>
        <taxon>Flavobacterium</taxon>
    </lineage>
</organism>
<accession>A0A2H3KKX9</accession>